<dbReference type="Pfam" id="PF15230">
    <property type="entry name" value="SRRM_C"/>
    <property type="match status" value="1"/>
</dbReference>
<dbReference type="Ensembl" id="ENSOTST00005179122.1">
    <property type="protein sequence ID" value="ENSOTSP00005127368.1"/>
    <property type="gene ID" value="ENSOTSG00005034236.2"/>
</dbReference>
<feature type="compositionally biased region" description="Low complexity" evidence="1">
    <location>
        <begin position="384"/>
        <end position="425"/>
    </location>
</feature>
<feature type="compositionally biased region" description="Basic residues" evidence="1">
    <location>
        <begin position="101"/>
        <end position="125"/>
    </location>
</feature>
<feature type="compositionally biased region" description="Low complexity" evidence="1">
    <location>
        <begin position="296"/>
        <end position="310"/>
    </location>
</feature>
<feature type="region of interest" description="Disordered" evidence="1">
    <location>
        <begin position="98"/>
        <end position="135"/>
    </location>
</feature>
<feature type="compositionally biased region" description="Low complexity" evidence="1">
    <location>
        <begin position="439"/>
        <end position="452"/>
    </location>
</feature>
<sequence length="483" mass="54343">MASLEHQGEKQLFEKFWKGTFKAVATPRPESIIVASITASRKVIRSVTVSRYLSYCNSLFYPLFCIEHIYNSLNSSYICALAYLRIVVSFDDDLSPWPHAPKGKKKKRKSERKRKRKRSVHKRNQHSAGPGEGITVHRTGNCLNLSKTSLEVKQYPLSVCLQVLQSKPGSEVLNTTVVHHHTLTNQSKGPQDYDSGNDTSSPPSTKTSISRTNVIGDKKVLCQAPASPEKLKFTDGDNASDSGNSVTSYASLCKPLHVEGGLSTPIFNGNGKRPQKTVSSLSPLRMVASSRKRTRTNSSSSRSRSSGSSRHSGRYSRSRSLSSARIREKKRDPSSCEKDVKHSSQKRSGKRHRRRSYSPMRKRRRDSPSHLEARRITSARKRPIPYFRPSPSSSSRSTSVSSWSSLFTRSRSPRSSPGLCLSSSRSRSRSRSRGRSRSRSYFSYRSYSRSSSWNSIFGRRNRSQSRSRSYDSLDGYSKGKNRH</sequence>
<dbReference type="AlphaFoldDB" id="A0AAZ3QFN6"/>
<feature type="region of interest" description="Disordered" evidence="1">
    <location>
        <begin position="264"/>
        <end position="483"/>
    </location>
</feature>
<name>A0AAZ3QFN6_ONCTS</name>
<feature type="compositionally biased region" description="Polar residues" evidence="1">
    <location>
        <begin position="186"/>
        <end position="198"/>
    </location>
</feature>
<gene>
    <name evidence="3" type="primary">SRRM4</name>
</gene>
<feature type="compositionally biased region" description="Low complexity" evidence="1">
    <location>
        <begin position="199"/>
        <end position="212"/>
    </location>
</feature>
<proteinExistence type="predicted"/>
<feature type="region of interest" description="Disordered" evidence="1">
    <location>
        <begin position="182"/>
        <end position="212"/>
    </location>
</feature>
<dbReference type="GeneTree" id="ENSGT00940000167167"/>
<reference evidence="3" key="2">
    <citation type="submission" date="2025-08" db="UniProtKB">
        <authorList>
            <consortium name="Ensembl"/>
        </authorList>
    </citation>
    <scope>IDENTIFICATION</scope>
</reference>
<organism evidence="3 4">
    <name type="scientific">Oncorhynchus tshawytscha</name>
    <name type="common">Chinook salmon</name>
    <name type="synonym">Salmo tshawytscha</name>
    <dbReference type="NCBI Taxonomy" id="74940"/>
    <lineage>
        <taxon>Eukaryota</taxon>
        <taxon>Metazoa</taxon>
        <taxon>Chordata</taxon>
        <taxon>Craniata</taxon>
        <taxon>Vertebrata</taxon>
        <taxon>Euteleostomi</taxon>
        <taxon>Actinopterygii</taxon>
        <taxon>Neopterygii</taxon>
        <taxon>Teleostei</taxon>
        <taxon>Protacanthopterygii</taxon>
        <taxon>Salmoniformes</taxon>
        <taxon>Salmonidae</taxon>
        <taxon>Salmoninae</taxon>
        <taxon>Oncorhynchus</taxon>
    </lineage>
</organism>
<feature type="compositionally biased region" description="Basic residues" evidence="1">
    <location>
        <begin position="343"/>
        <end position="365"/>
    </location>
</feature>
<accession>A0AAZ3QFN6</accession>
<dbReference type="InterPro" id="IPR029360">
    <property type="entry name" value="SRRM_C"/>
</dbReference>
<dbReference type="GO" id="GO:0003729">
    <property type="term" value="F:mRNA binding"/>
    <property type="evidence" value="ECO:0007669"/>
    <property type="project" value="TreeGrafter"/>
</dbReference>
<dbReference type="PANTHER" id="PTHR34755">
    <property type="entry name" value="SERINE/ARGININE REPETITIVE MATRIX PROTEIN 3-RELATED"/>
    <property type="match status" value="1"/>
</dbReference>
<protein>
    <recommendedName>
        <fullName evidence="2">Serine/arginine repetitive matrix protein C-terminal domain-containing protein</fullName>
    </recommendedName>
</protein>
<feature type="compositionally biased region" description="Basic and acidic residues" evidence="1">
    <location>
        <begin position="366"/>
        <end position="375"/>
    </location>
</feature>
<dbReference type="Proteomes" id="UP000694402">
    <property type="component" value="Unassembled WGS sequence"/>
</dbReference>
<evidence type="ECO:0000256" key="1">
    <source>
        <dbReference type="SAM" id="MobiDB-lite"/>
    </source>
</evidence>
<feature type="compositionally biased region" description="Basic residues" evidence="1">
    <location>
        <begin position="426"/>
        <end position="438"/>
    </location>
</feature>
<dbReference type="InterPro" id="IPR052109">
    <property type="entry name" value="SRRM_Domain-Containing"/>
</dbReference>
<keyword evidence="4" id="KW-1185">Reference proteome</keyword>
<feature type="compositionally biased region" description="Basic and acidic residues" evidence="1">
    <location>
        <begin position="325"/>
        <end position="342"/>
    </location>
</feature>
<dbReference type="PANTHER" id="PTHR34755:SF4">
    <property type="entry name" value="F-BOX DOMAIN-CONTAINING PROTEIN"/>
    <property type="match status" value="1"/>
</dbReference>
<evidence type="ECO:0000313" key="4">
    <source>
        <dbReference type="Proteomes" id="UP000694402"/>
    </source>
</evidence>
<evidence type="ECO:0000259" key="2">
    <source>
        <dbReference type="Pfam" id="PF15230"/>
    </source>
</evidence>
<feature type="domain" description="Serine/arginine repetitive matrix protein C-terminal" evidence="2">
    <location>
        <begin position="329"/>
        <end position="389"/>
    </location>
</feature>
<reference evidence="3" key="3">
    <citation type="submission" date="2025-09" db="UniProtKB">
        <authorList>
            <consortium name="Ensembl"/>
        </authorList>
    </citation>
    <scope>IDENTIFICATION</scope>
</reference>
<evidence type="ECO:0000313" key="3">
    <source>
        <dbReference type="Ensembl" id="ENSOTSP00005127368.1"/>
    </source>
</evidence>
<reference evidence="4" key="1">
    <citation type="journal article" date="2018" name="PLoS ONE">
        <title>Chinook salmon (Oncorhynchus tshawytscha) genome and transcriptome.</title>
        <authorList>
            <person name="Christensen K.A."/>
            <person name="Leong J.S."/>
            <person name="Sakhrani D."/>
            <person name="Biagi C.A."/>
            <person name="Minkley D.R."/>
            <person name="Withler R.E."/>
            <person name="Rondeau E.B."/>
            <person name="Koop B.F."/>
            <person name="Devlin R.H."/>
        </authorList>
    </citation>
    <scope>NUCLEOTIDE SEQUENCE [LARGE SCALE GENOMIC DNA]</scope>
</reference>